<dbReference type="InterPro" id="IPR010247">
    <property type="entry name" value="HutG_amidohyd"/>
</dbReference>
<dbReference type="InterPro" id="IPR007709">
    <property type="entry name" value="N-FG_amidohydro"/>
</dbReference>
<proteinExistence type="predicted"/>
<reference evidence="1 2" key="1">
    <citation type="submission" date="2018-08" db="EMBL/GenBank/DDBJ databases">
        <title>Recombination of ecologically and evolutionarily significant loci maintains genetic cohesion in the Pseudomonas syringae species complex.</title>
        <authorList>
            <person name="Dillon M."/>
            <person name="Thakur S."/>
            <person name="Almeida R.N.D."/>
            <person name="Weir B.S."/>
            <person name="Guttman D.S."/>
        </authorList>
    </citation>
    <scope>NUCLEOTIDE SEQUENCE [LARGE SCALE GENOMIC DNA]</scope>
    <source>
        <strain evidence="1 2">ICMP 7846</strain>
    </source>
</reference>
<dbReference type="FunFam" id="3.40.630.40:FF:000014">
    <property type="entry name" value="N-formylglutamate amidohydrolase"/>
    <property type="match status" value="1"/>
</dbReference>
<comment type="caution">
    <text evidence="1">The sequence shown here is derived from an EMBL/GenBank/DDBJ whole genome shotgun (WGS) entry which is preliminary data.</text>
</comment>
<name>A0A3M5DZ92_PSEAI</name>
<dbReference type="Gene3D" id="3.40.630.40">
    <property type="entry name" value="Zn-dependent exopeptidases"/>
    <property type="match status" value="1"/>
</dbReference>
<dbReference type="Pfam" id="PF05013">
    <property type="entry name" value="FGase"/>
    <property type="match status" value="1"/>
</dbReference>
<accession>A0A3M5DZ92</accession>
<dbReference type="NCBIfam" id="TIGR02017">
    <property type="entry name" value="hutG_amidohyd"/>
    <property type="match status" value="1"/>
</dbReference>
<evidence type="ECO:0008006" key="3">
    <source>
        <dbReference type="Google" id="ProtNLM"/>
    </source>
</evidence>
<sequence length="324" mass="36270">MSPCTPPGRWGWKPATAAWRSASWPTSSPGTSSVRRSWPTGWEAICRNASFATPRRYTVDEVLSFKRGRVPLLISMPHPGTRLTPAVDAGLVEEARALTDTDWHIPRLYDFAEELGASTLAAHYSRYVVDLNRPSDDKPLYSTATTGLYPDTLFDGRPLYREGMAPSAEERMRYLAEVWTPYHRTIAEELARLKAEFGYALLWDAHSIRSHVPHLFDGRLPDFNLGTNAGASCDPALAARLEVVCAAAEGYSHVLNGRFKGGHITRHYGQPEQHVHAVQLELAQCTYMDEQAPFAYRADLAEATRAIIRELLESLLAWGRERYA</sequence>
<dbReference type="AlphaFoldDB" id="A0A3M5DZ92"/>
<protein>
    <recommendedName>
        <fullName evidence="3">N-formylglutamate deformylase</fullName>
    </recommendedName>
</protein>
<dbReference type="EMBL" id="RBSQ01000634">
    <property type="protein sequence ID" value="RMS54750.1"/>
    <property type="molecule type" value="Genomic_DNA"/>
</dbReference>
<gene>
    <name evidence="1" type="ORF">ALP65_04540</name>
</gene>
<organism evidence="1 2">
    <name type="scientific">Pseudomonas aeruginosa</name>
    <dbReference type="NCBI Taxonomy" id="287"/>
    <lineage>
        <taxon>Bacteria</taxon>
        <taxon>Pseudomonadati</taxon>
        <taxon>Pseudomonadota</taxon>
        <taxon>Gammaproteobacteria</taxon>
        <taxon>Pseudomonadales</taxon>
        <taxon>Pseudomonadaceae</taxon>
        <taxon>Pseudomonas</taxon>
    </lineage>
</organism>
<evidence type="ECO:0000313" key="1">
    <source>
        <dbReference type="EMBL" id="RMS54750.1"/>
    </source>
</evidence>
<dbReference type="SUPFAM" id="SSF53187">
    <property type="entry name" value="Zn-dependent exopeptidases"/>
    <property type="match status" value="1"/>
</dbReference>
<dbReference type="Proteomes" id="UP000270834">
    <property type="component" value="Unassembled WGS sequence"/>
</dbReference>
<evidence type="ECO:0000313" key="2">
    <source>
        <dbReference type="Proteomes" id="UP000270834"/>
    </source>
</evidence>